<feature type="transmembrane region" description="Helical" evidence="11">
    <location>
        <begin position="281"/>
        <end position="301"/>
    </location>
</feature>
<keyword evidence="14" id="KW-1185">Reference proteome</keyword>
<dbReference type="PANTHER" id="PTHR42837">
    <property type="entry name" value="REGULATOR OF SIGMA-E PROTEASE RSEP"/>
    <property type="match status" value="1"/>
</dbReference>
<sequence length="373" mass="39872">MVAYIAGIVLFAVCVCLSLALHEAGHMLTARAFGMKVRRFFVGMGPTVFSFRRKGIEYGLKAVPIGGFCDISGMTTLDDRVQDERPMWNFKTWQRTAVMAAGPLTHFVLGFLILYVMAMTLGLPNTASKPVLGDTAGGAAAAAGIQPGDQVLSVAGQQTTTWQEMVAVVRAQSGPTPVEVQRGSETLTFTVDIPRVYREGVGEIGVIGAGIQTNFQYGPVDAVGASTAFTGQMFAQTFQRLIEMPQRVPALVHAVFGGERDPNTPVSVVGASRLGGEAVEAGLWSIFVMLLAGLNFFLGVFNLLPLLPLDGGHIAVTWYEKVRDRIRQARGRPALGPVDYNRLATVTMALVAIGGLFVALTVTADIVNPIRLT</sequence>
<evidence type="ECO:0000256" key="6">
    <source>
        <dbReference type="ARBA" id="ARBA00022801"/>
    </source>
</evidence>
<keyword evidence="10 11" id="KW-0472">Membrane</keyword>
<evidence type="ECO:0000256" key="4">
    <source>
        <dbReference type="ARBA" id="ARBA00022670"/>
    </source>
</evidence>
<evidence type="ECO:0000256" key="10">
    <source>
        <dbReference type="ARBA" id="ARBA00023136"/>
    </source>
</evidence>
<evidence type="ECO:0000256" key="1">
    <source>
        <dbReference type="ARBA" id="ARBA00001947"/>
    </source>
</evidence>
<evidence type="ECO:0000256" key="9">
    <source>
        <dbReference type="ARBA" id="ARBA00023049"/>
    </source>
</evidence>
<dbReference type="GO" id="GO:0006508">
    <property type="term" value="P:proteolysis"/>
    <property type="evidence" value="ECO:0007669"/>
    <property type="project" value="UniProtKB-KW"/>
</dbReference>
<keyword evidence="5 11" id="KW-0812">Transmembrane</keyword>
<dbReference type="Pfam" id="PF17820">
    <property type="entry name" value="PDZ_6"/>
    <property type="match status" value="1"/>
</dbReference>
<keyword evidence="7" id="KW-0862">Zinc</keyword>
<dbReference type="GO" id="GO:0016020">
    <property type="term" value="C:membrane"/>
    <property type="evidence" value="ECO:0007669"/>
    <property type="project" value="UniProtKB-SubCell"/>
</dbReference>
<dbReference type="SUPFAM" id="SSF50156">
    <property type="entry name" value="PDZ domain-like"/>
    <property type="match status" value="1"/>
</dbReference>
<dbReference type="InterPro" id="IPR001478">
    <property type="entry name" value="PDZ"/>
</dbReference>
<evidence type="ECO:0000256" key="8">
    <source>
        <dbReference type="ARBA" id="ARBA00022989"/>
    </source>
</evidence>
<comment type="cofactor">
    <cofactor evidence="1">
        <name>Zn(2+)</name>
        <dbReference type="ChEBI" id="CHEBI:29105"/>
    </cofactor>
</comment>
<dbReference type="InterPro" id="IPR036034">
    <property type="entry name" value="PDZ_sf"/>
</dbReference>
<dbReference type="EMBL" id="FWXV01000009">
    <property type="protein sequence ID" value="SMD23819.1"/>
    <property type="molecule type" value="Genomic_DNA"/>
</dbReference>
<evidence type="ECO:0000259" key="12">
    <source>
        <dbReference type="PROSITE" id="PS50106"/>
    </source>
</evidence>
<dbReference type="RefSeq" id="WP_084432694.1">
    <property type="nucleotide sequence ID" value="NZ_FWXV01000009.1"/>
</dbReference>
<dbReference type="InterPro" id="IPR008915">
    <property type="entry name" value="Peptidase_M50"/>
</dbReference>
<dbReference type="InterPro" id="IPR004387">
    <property type="entry name" value="Pept_M50_Zn"/>
</dbReference>
<name>A0A1W2FPB9_KIBAR</name>
<gene>
    <name evidence="13" type="ORF">SAMN05661093_08225</name>
</gene>
<dbReference type="GO" id="GO:0004222">
    <property type="term" value="F:metalloendopeptidase activity"/>
    <property type="evidence" value="ECO:0007669"/>
    <property type="project" value="InterPro"/>
</dbReference>
<feature type="transmembrane region" description="Helical" evidence="11">
    <location>
        <begin position="343"/>
        <end position="367"/>
    </location>
</feature>
<organism evidence="13 14">
    <name type="scientific">Kibdelosporangium aridum</name>
    <dbReference type="NCBI Taxonomy" id="2030"/>
    <lineage>
        <taxon>Bacteria</taxon>
        <taxon>Bacillati</taxon>
        <taxon>Actinomycetota</taxon>
        <taxon>Actinomycetes</taxon>
        <taxon>Pseudonocardiales</taxon>
        <taxon>Pseudonocardiaceae</taxon>
        <taxon>Kibdelosporangium</taxon>
    </lineage>
</organism>
<dbReference type="PROSITE" id="PS50106">
    <property type="entry name" value="PDZ"/>
    <property type="match status" value="1"/>
</dbReference>
<dbReference type="Pfam" id="PF02163">
    <property type="entry name" value="Peptidase_M50"/>
    <property type="match status" value="1"/>
</dbReference>
<keyword evidence="4 13" id="KW-0645">Protease</keyword>
<dbReference type="Gene3D" id="2.30.42.10">
    <property type="match status" value="1"/>
</dbReference>
<proteinExistence type="inferred from homology"/>
<keyword evidence="6" id="KW-0378">Hydrolase</keyword>
<evidence type="ECO:0000256" key="3">
    <source>
        <dbReference type="ARBA" id="ARBA00007931"/>
    </source>
</evidence>
<comment type="subcellular location">
    <subcellularLocation>
        <location evidence="2">Membrane</location>
        <topology evidence="2">Multi-pass membrane protein</topology>
    </subcellularLocation>
</comment>
<evidence type="ECO:0000313" key="13">
    <source>
        <dbReference type="EMBL" id="SMD23819.1"/>
    </source>
</evidence>
<comment type="similarity">
    <text evidence="3">Belongs to the peptidase M50B family.</text>
</comment>
<dbReference type="OrthoDB" id="9782003at2"/>
<dbReference type="CDD" id="cd06163">
    <property type="entry name" value="S2P-M50_PDZ_RseP-like"/>
    <property type="match status" value="1"/>
</dbReference>
<keyword evidence="9 13" id="KW-0482">Metalloprotease</keyword>
<protein>
    <submittedName>
        <fullName evidence="13">RIP metalloprotease RseP</fullName>
    </submittedName>
</protein>
<evidence type="ECO:0000256" key="11">
    <source>
        <dbReference type="SAM" id="Phobius"/>
    </source>
</evidence>
<feature type="domain" description="PDZ" evidence="12">
    <location>
        <begin position="121"/>
        <end position="184"/>
    </location>
</feature>
<feature type="transmembrane region" description="Helical" evidence="11">
    <location>
        <begin position="97"/>
        <end position="118"/>
    </location>
</feature>
<reference evidence="13 14" key="1">
    <citation type="submission" date="2017-04" db="EMBL/GenBank/DDBJ databases">
        <authorList>
            <person name="Afonso C.L."/>
            <person name="Miller P.J."/>
            <person name="Scott M.A."/>
            <person name="Spackman E."/>
            <person name="Goraichik I."/>
            <person name="Dimitrov K.M."/>
            <person name="Suarez D.L."/>
            <person name="Swayne D.E."/>
        </authorList>
    </citation>
    <scope>NUCLEOTIDE SEQUENCE [LARGE SCALE GENOMIC DNA]</scope>
    <source>
        <strain evidence="13 14">DSM 43828</strain>
    </source>
</reference>
<dbReference type="Proteomes" id="UP000192674">
    <property type="component" value="Unassembled WGS sequence"/>
</dbReference>
<accession>A0A1W2FPB9</accession>
<evidence type="ECO:0000256" key="7">
    <source>
        <dbReference type="ARBA" id="ARBA00022833"/>
    </source>
</evidence>
<dbReference type="InterPro" id="IPR041489">
    <property type="entry name" value="PDZ_6"/>
</dbReference>
<evidence type="ECO:0000313" key="14">
    <source>
        <dbReference type="Proteomes" id="UP000192674"/>
    </source>
</evidence>
<evidence type="ECO:0000256" key="2">
    <source>
        <dbReference type="ARBA" id="ARBA00004141"/>
    </source>
</evidence>
<dbReference type="AlphaFoldDB" id="A0A1W2FPB9"/>
<keyword evidence="8 11" id="KW-1133">Transmembrane helix</keyword>
<dbReference type="SMART" id="SM00228">
    <property type="entry name" value="PDZ"/>
    <property type="match status" value="1"/>
</dbReference>
<evidence type="ECO:0000256" key="5">
    <source>
        <dbReference type="ARBA" id="ARBA00022692"/>
    </source>
</evidence>
<dbReference type="PANTHER" id="PTHR42837:SF2">
    <property type="entry name" value="MEMBRANE METALLOPROTEASE ARASP2, CHLOROPLASTIC-RELATED"/>
    <property type="match status" value="1"/>
</dbReference>